<accession>A0A8J8NPW0</accession>
<evidence type="ECO:0000313" key="2">
    <source>
        <dbReference type="EMBL" id="TNV78189.1"/>
    </source>
</evidence>
<sequence>MSQPTLDEVHPFSIDHAILLIDLNKNTELVEYIKKYPKWKAKAILKMYCRILDRKDFELFGILNELFGVPNQFQGPKFIGTDVDILRLLLSKYLQLTPPPNLADICKILLQFSDGYEYLEIMFARGFDFDVLQMPPEGFQSAFENNADSNLSRIGEEVFKKLSDHIAEEKQTITKSEAKIHKLQKELAEFKEISSLITMDFVLKVKELHRLRGQVLLIQERLKEAIYQVIFHQELLKQDSNESVQLKLNLYQNRESALQQQNQRLLNSMKLIQISDTYQKEEIKQQIEEKSDEIDAETFDIIEQKQIIAAKVKAFFESLIPETKADMIASCLIYCITVLSTSDEILIDMMPQVITSSGLKQQIYPRLQSINVNDTQNGIEGQDLQLIT</sequence>
<feature type="coiled-coil region" evidence="1">
    <location>
        <begin position="241"/>
        <end position="300"/>
    </location>
</feature>
<name>A0A8J8NPW0_HALGN</name>
<comment type="caution">
    <text evidence="2">The sequence shown here is derived from an EMBL/GenBank/DDBJ whole genome shotgun (WGS) entry which is preliminary data.</text>
</comment>
<keyword evidence="3" id="KW-1185">Reference proteome</keyword>
<reference evidence="2" key="1">
    <citation type="submission" date="2019-06" db="EMBL/GenBank/DDBJ databases">
        <authorList>
            <person name="Zheng W."/>
        </authorList>
    </citation>
    <scope>NUCLEOTIDE SEQUENCE</scope>
    <source>
        <strain evidence="2">QDHG01</strain>
    </source>
</reference>
<dbReference type="Proteomes" id="UP000785679">
    <property type="component" value="Unassembled WGS sequence"/>
</dbReference>
<evidence type="ECO:0000313" key="3">
    <source>
        <dbReference type="Proteomes" id="UP000785679"/>
    </source>
</evidence>
<proteinExistence type="predicted"/>
<dbReference type="AlphaFoldDB" id="A0A8J8NPW0"/>
<protein>
    <submittedName>
        <fullName evidence="2">Uncharacterized protein</fullName>
    </submittedName>
</protein>
<gene>
    <name evidence="2" type="ORF">FGO68_gene3568</name>
</gene>
<dbReference type="EMBL" id="RRYP01010744">
    <property type="protein sequence ID" value="TNV78189.1"/>
    <property type="molecule type" value="Genomic_DNA"/>
</dbReference>
<organism evidence="2 3">
    <name type="scientific">Halteria grandinella</name>
    <dbReference type="NCBI Taxonomy" id="5974"/>
    <lineage>
        <taxon>Eukaryota</taxon>
        <taxon>Sar</taxon>
        <taxon>Alveolata</taxon>
        <taxon>Ciliophora</taxon>
        <taxon>Intramacronucleata</taxon>
        <taxon>Spirotrichea</taxon>
        <taxon>Stichotrichia</taxon>
        <taxon>Sporadotrichida</taxon>
        <taxon>Halteriidae</taxon>
        <taxon>Halteria</taxon>
    </lineage>
</organism>
<evidence type="ECO:0000256" key="1">
    <source>
        <dbReference type="SAM" id="Coils"/>
    </source>
</evidence>
<feature type="coiled-coil region" evidence="1">
    <location>
        <begin position="166"/>
        <end position="193"/>
    </location>
</feature>
<keyword evidence="1" id="KW-0175">Coiled coil</keyword>